<dbReference type="RefSeq" id="WP_311707339.1">
    <property type="nucleotide sequence ID" value="NZ_JAVREL010000019.1"/>
</dbReference>
<sequence>MSGNGTGGGTGTGNDGGGGRSRAQEIQGYRGIAALNTVVFHVWQQYYRYDAEGAHPPLENRRGTGSTSSSTSRSPTPSTASRSSTPSDPFGR</sequence>
<dbReference type="EMBL" id="JAVREL010000019">
    <property type="protein sequence ID" value="MDT0346215.1"/>
    <property type="molecule type" value="Genomic_DNA"/>
</dbReference>
<proteinExistence type="predicted"/>
<feature type="compositionally biased region" description="Gly residues" evidence="1">
    <location>
        <begin position="1"/>
        <end position="20"/>
    </location>
</feature>
<evidence type="ECO:0000313" key="3">
    <source>
        <dbReference type="Proteomes" id="UP001183246"/>
    </source>
</evidence>
<dbReference type="Proteomes" id="UP001183246">
    <property type="component" value="Unassembled WGS sequence"/>
</dbReference>
<keyword evidence="3" id="KW-1185">Reference proteome</keyword>
<organism evidence="2 3">
    <name type="scientific">Streptomyces litchfieldiae</name>
    <dbReference type="NCBI Taxonomy" id="3075543"/>
    <lineage>
        <taxon>Bacteria</taxon>
        <taxon>Bacillati</taxon>
        <taxon>Actinomycetota</taxon>
        <taxon>Actinomycetes</taxon>
        <taxon>Kitasatosporales</taxon>
        <taxon>Streptomycetaceae</taxon>
        <taxon>Streptomyces</taxon>
    </lineage>
</organism>
<comment type="caution">
    <text evidence="2">The sequence shown here is derived from an EMBL/GenBank/DDBJ whole genome shotgun (WGS) entry which is preliminary data.</text>
</comment>
<feature type="compositionally biased region" description="Low complexity" evidence="1">
    <location>
        <begin position="63"/>
        <end position="92"/>
    </location>
</feature>
<feature type="region of interest" description="Disordered" evidence="1">
    <location>
        <begin position="1"/>
        <end position="22"/>
    </location>
</feature>
<feature type="compositionally biased region" description="Basic and acidic residues" evidence="1">
    <location>
        <begin position="52"/>
        <end position="62"/>
    </location>
</feature>
<accession>A0ABU2MX71</accession>
<evidence type="ECO:0000313" key="2">
    <source>
        <dbReference type="EMBL" id="MDT0346215.1"/>
    </source>
</evidence>
<evidence type="ECO:0000256" key="1">
    <source>
        <dbReference type="SAM" id="MobiDB-lite"/>
    </source>
</evidence>
<feature type="region of interest" description="Disordered" evidence="1">
    <location>
        <begin position="52"/>
        <end position="92"/>
    </location>
</feature>
<protein>
    <submittedName>
        <fullName evidence="2">Uncharacterized protein</fullName>
    </submittedName>
</protein>
<reference evidence="3" key="1">
    <citation type="submission" date="2023-07" db="EMBL/GenBank/DDBJ databases">
        <title>30 novel species of actinomycetes from the DSMZ collection.</title>
        <authorList>
            <person name="Nouioui I."/>
        </authorList>
    </citation>
    <scope>NUCLEOTIDE SEQUENCE [LARGE SCALE GENOMIC DNA]</scope>
    <source>
        <strain evidence="3">DSM 44938</strain>
    </source>
</reference>
<gene>
    <name evidence="2" type="ORF">RM590_27040</name>
</gene>
<name>A0ABU2MX71_9ACTN</name>